<comment type="subcellular location">
    <subcellularLocation>
        <location evidence="5">Cell membrane</location>
        <topology evidence="5">Multi-pass membrane protein</topology>
    </subcellularLocation>
    <subcellularLocation>
        <location evidence="1">Membrane</location>
        <topology evidence="1">Multi-pass membrane protein</topology>
    </subcellularLocation>
</comment>
<feature type="transmembrane region" description="Helical" evidence="5">
    <location>
        <begin position="236"/>
        <end position="253"/>
    </location>
</feature>
<feature type="transmembrane region" description="Helical" evidence="5">
    <location>
        <begin position="98"/>
        <end position="117"/>
    </location>
</feature>
<protein>
    <recommendedName>
        <fullName evidence="5">Probable membrane transporter protein</fullName>
    </recommendedName>
</protein>
<organism evidence="6 7">
    <name type="scientific">Campylobacter helveticus</name>
    <dbReference type="NCBI Taxonomy" id="28898"/>
    <lineage>
        <taxon>Bacteria</taxon>
        <taxon>Pseudomonadati</taxon>
        <taxon>Campylobacterota</taxon>
        <taxon>Epsilonproteobacteria</taxon>
        <taxon>Campylobacterales</taxon>
        <taxon>Campylobacteraceae</taxon>
        <taxon>Campylobacter</taxon>
    </lineage>
</organism>
<proteinExistence type="inferred from homology"/>
<dbReference type="Pfam" id="PF01925">
    <property type="entry name" value="TauE"/>
    <property type="match status" value="1"/>
</dbReference>
<dbReference type="GO" id="GO:0005886">
    <property type="term" value="C:plasma membrane"/>
    <property type="evidence" value="ECO:0007669"/>
    <property type="project" value="UniProtKB-SubCell"/>
</dbReference>
<dbReference type="GeneID" id="52036167"/>
<keyword evidence="2 5" id="KW-0812">Transmembrane</keyword>
<dbReference type="InterPro" id="IPR051598">
    <property type="entry name" value="TSUP/Inactive_protease-like"/>
</dbReference>
<evidence type="ECO:0000256" key="3">
    <source>
        <dbReference type="ARBA" id="ARBA00022989"/>
    </source>
</evidence>
<feature type="transmembrane region" description="Helical" evidence="5">
    <location>
        <begin position="7"/>
        <end position="31"/>
    </location>
</feature>
<keyword evidence="5" id="KW-1003">Cell membrane</keyword>
<evidence type="ECO:0000256" key="4">
    <source>
        <dbReference type="ARBA" id="ARBA00023136"/>
    </source>
</evidence>
<keyword evidence="4 5" id="KW-0472">Membrane</keyword>
<evidence type="ECO:0000256" key="1">
    <source>
        <dbReference type="ARBA" id="ARBA00004141"/>
    </source>
</evidence>
<evidence type="ECO:0000313" key="7">
    <source>
        <dbReference type="Proteomes" id="UP000306813"/>
    </source>
</evidence>
<feature type="transmembrane region" description="Helical" evidence="5">
    <location>
        <begin position="174"/>
        <end position="195"/>
    </location>
</feature>
<dbReference type="RefSeq" id="WP_082199174.1">
    <property type="nucleotide sequence ID" value="NZ_CP020478.1"/>
</dbReference>
<dbReference type="PANTHER" id="PTHR43701:SF2">
    <property type="entry name" value="MEMBRANE TRANSPORTER PROTEIN YJNA-RELATED"/>
    <property type="match status" value="1"/>
</dbReference>
<dbReference type="KEGG" id="chv:CHELV3228_0244"/>
<dbReference type="PANTHER" id="PTHR43701">
    <property type="entry name" value="MEMBRANE TRANSPORTER PROTEIN MJ0441-RELATED"/>
    <property type="match status" value="1"/>
</dbReference>
<comment type="caution">
    <text evidence="6">The sequence shown here is derived from an EMBL/GenBank/DDBJ whole genome shotgun (WGS) entry which is preliminary data.</text>
</comment>
<feature type="transmembrane region" description="Helical" evidence="5">
    <location>
        <begin position="137"/>
        <end position="168"/>
    </location>
</feature>
<evidence type="ECO:0000256" key="2">
    <source>
        <dbReference type="ARBA" id="ARBA00022692"/>
    </source>
</evidence>
<feature type="transmembrane region" description="Helical" evidence="5">
    <location>
        <begin position="207"/>
        <end position="224"/>
    </location>
</feature>
<comment type="similarity">
    <text evidence="5">Belongs to the 4-toluene sulfonate uptake permease (TSUP) (TC 2.A.102) family.</text>
</comment>
<dbReference type="EMBL" id="VDBS01000027">
    <property type="protein sequence ID" value="TNB58137.1"/>
    <property type="molecule type" value="Genomic_DNA"/>
</dbReference>
<feature type="transmembrane region" description="Helical" evidence="5">
    <location>
        <begin position="74"/>
        <end position="92"/>
    </location>
</feature>
<sequence>MDLTDLPYFLVGIISGIASGLFGIGGGMIIVPTMLSLGVSSHHAVAISVVQMIFAALFGSYLNHKKKNLDFKDGIYIGLGGLFGASFSGILVSHLSDIALTAIFLCVSFAFFLKYALGVKNTTHHAKRSQFSKNFILFAAGTFTGIFAISLGIGGGLLIAPILAYFLGYDSKKVVPISLFFVVFASFAGLLSFINANIINFELAQKGFIVGIASMIGVFMGIKIIEKMQISSHFKILLLVYATSIAMTAYSLMKKLGWF</sequence>
<evidence type="ECO:0000256" key="5">
    <source>
        <dbReference type="RuleBase" id="RU363041"/>
    </source>
</evidence>
<feature type="transmembrane region" description="Helical" evidence="5">
    <location>
        <begin position="43"/>
        <end position="62"/>
    </location>
</feature>
<reference evidence="6 7" key="1">
    <citation type="submission" date="2019-05" db="EMBL/GenBank/DDBJ databases">
        <title>Draft genomes of eight strains of Campylobacter helveticus isolated from cats and a dog in New Zealand.</title>
        <authorList>
            <person name="Bojanic K."/>
            <person name="Midwinter A.C."/>
            <person name="Biggs P.J."/>
            <person name="Acke E."/>
            <person name="Cornelius A.J."/>
            <person name="Marshall J.C."/>
        </authorList>
    </citation>
    <scope>NUCLEOTIDE SEQUENCE [LARGE SCALE GENOMIC DNA]</scope>
    <source>
        <strain evidence="6 7">ACP123b</strain>
    </source>
</reference>
<dbReference type="AlphaFoldDB" id="A0AAX2ULH6"/>
<name>A0AAX2ULH6_9BACT</name>
<keyword evidence="3 5" id="KW-1133">Transmembrane helix</keyword>
<dbReference type="Proteomes" id="UP000306813">
    <property type="component" value="Unassembled WGS sequence"/>
</dbReference>
<accession>A0AAX2ULH6</accession>
<evidence type="ECO:0000313" key="6">
    <source>
        <dbReference type="EMBL" id="TNB58137.1"/>
    </source>
</evidence>
<gene>
    <name evidence="6" type="ORF">FDW42_03005</name>
</gene>
<dbReference type="InterPro" id="IPR002781">
    <property type="entry name" value="TM_pro_TauE-like"/>
</dbReference>